<dbReference type="PANTHER" id="PTHR12526">
    <property type="entry name" value="GLYCOSYLTRANSFERASE"/>
    <property type="match status" value="1"/>
</dbReference>
<protein>
    <submittedName>
        <fullName evidence="4">Glycosyl transferase</fullName>
    </submittedName>
</protein>
<evidence type="ECO:0000259" key="3">
    <source>
        <dbReference type="Pfam" id="PF13579"/>
    </source>
</evidence>
<sequence>MNILYIWDADYPWDVRVEKICHALMAGGHELHVAARNLKKRPVYENIDGLHVHRIRSWSSDRFNYFASFPLFCSPVWKGFLDSIIRERGIDLIIVRDLPMAIAGISAGKRAGIPVILDMAEDYVALVRDIWHARKFQGLNLVVRNPYLAKLVERYTFKHIDRIMVVVEEAGDVVIRGGGKADKITLVGNTPDLKGIEGSPGAEPEETLQQIRNHYSVIYTGGIQMGRGLQVVFDAIPQIVRHIPDFKFVVIGDGYASETLKKMMREKGVEQHVSWLGWVKHTQLPKYLNACRVGIVPHFTSDHVNTTIPNKIFDYMGCGLPVLASDAKPMVRILEQEQCGRTFASGDALQLTKTLLAMRGREEELGANGRRAVLGKYNWHEDTKRLLHLVAGLASKRP</sequence>
<reference evidence="5" key="1">
    <citation type="submission" date="2020-01" db="EMBL/GenBank/DDBJ databases">
        <title>'Steroidobacter agaridevorans' sp. nov., agar-degrading bacteria isolated from rhizosphere soils.</title>
        <authorList>
            <person name="Ikenaga M."/>
            <person name="Kataoka M."/>
            <person name="Murouchi A."/>
            <person name="Katsuragi S."/>
            <person name="Sakai M."/>
        </authorList>
    </citation>
    <scope>NUCLEOTIDE SEQUENCE [LARGE SCALE GENOMIC DNA]</scope>
    <source>
        <strain evidence="5">YU21-B</strain>
    </source>
</reference>
<dbReference type="Pfam" id="PF13579">
    <property type="entry name" value="Glyco_trans_4_4"/>
    <property type="match status" value="1"/>
</dbReference>
<dbReference type="InterPro" id="IPR028098">
    <property type="entry name" value="Glyco_trans_4-like_N"/>
</dbReference>
<keyword evidence="1" id="KW-0328">Glycosyltransferase</keyword>
<dbReference type="RefSeq" id="WP_161813822.1">
    <property type="nucleotide sequence ID" value="NZ_BLJN01000004.1"/>
</dbReference>
<gene>
    <name evidence="4" type="ORF">GCM10011487_41510</name>
</gene>
<dbReference type="SUPFAM" id="SSF53756">
    <property type="entry name" value="UDP-Glycosyltransferase/glycogen phosphorylase"/>
    <property type="match status" value="1"/>
</dbReference>
<dbReference type="Proteomes" id="UP000445000">
    <property type="component" value="Unassembled WGS sequence"/>
</dbReference>
<keyword evidence="2 4" id="KW-0808">Transferase</keyword>
<accession>A0A829YH49</accession>
<keyword evidence="5" id="KW-1185">Reference proteome</keyword>
<dbReference type="Gene3D" id="3.40.50.2000">
    <property type="entry name" value="Glycogen Phosphorylase B"/>
    <property type="match status" value="2"/>
</dbReference>
<dbReference type="PANTHER" id="PTHR12526:SF629">
    <property type="entry name" value="TEICHURONIC ACID BIOSYNTHESIS GLYCOSYLTRANSFERASE TUAH-RELATED"/>
    <property type="match status" value="1"/>
</dbReference>
<dbReference type="EMBL" id="BLJN01000004">
    <property type="protein sequence ID" value="GFE82151.1"/>
    <property type="molecule type" value="Genomic_DNA"/>
</dbReference>
<name>A0A829YH49_9GAMM</name>
<organism evidence="4 5">
    <name type="scientific">Steroidobacter agaridevorans</name>
    <dbReference type="NCBI Taxonomy" id="2695856"/>
    <lineage>
        <taxon>Bacteria</taxon>
        <taxon>Pseudomonadati</taxon>
        <taxon>Pseudomonadota</taxon>
        <taxon>Gammaproteobacteria</taxon>
        <taxon>Steroidobacterales</taxon>
        <taxon>Steroidobacteraceae</taxon>
        <taxon>Steroidobacter</taxon>
    </lineage>
</organism>
<evidence type="ECO:0000256" key="2">
    <source>
        <dbReference type="ARBA" id="ARBA00022679"/>
    </source>
</evidence>
<evidence type="ECO:0000313" key="5">
    <source>
        <dbReference type="Proteomes" id="UP000445000"/>
    </source>
</evidence>
<dbReference type="CDD" id="cd03794">
    <property type="entry name" value="GT4_WbuB-like"/>
    <property type="match status" value="1"/>
</dbReference>
<dbReference type="AlphaFoldDB" id="A0A829YH49"/>
<evidence type="ECO:0000313" key="4">
    <source>
        <dbReference type="EMBL" id="GFE82151.1"/>
    </source>
</evidence>
<feature type="domain" description="Glycosyltransferase subfamily 4-like N-terminal" evidence="3">
    <location>
        <begin position="15"/>
        <end position="189"/>
    </location>
</feature>
<dbReference type="GO" id="GO:0016757">
    <property type="term" value="F:glycosyltransferase activity"/>
    <property type="evidence" value="ECO:0007669"/>
    <property type="project" value="UniProtKB-KW"/>
</dbReference>
<proteinExistence type="predicted"/>
<comment type="caution">
    <text evidence="4">The sequence shown here is derived from an EMBL/GenBank/DDBJ whole genome shotgun (WGS) entry which is preliminary data.</text>
</comment>
<dbReference type="Pfam" id="PF13692">
    <property type="entry name" value="Glyco_trans_1_4"/>
    <property type="match status" value="1"/>
</dbReference>
<evidence type="ECO:0000256" key="1">
    <source>
        <dbReference type="ARBA" id="ARBA00022676"/>
    </source>
</evidence>